<proteinExistence type="predicted"/>
<dbReference type="EMBL" id="KZ293650">
    <property type="protein sequence ID" value="PBK96860.1"/>
    <property type="molecule type" value="Genomic_DNA"/>
</dbReference>
<dbReference type="Proteomes" id="UP000217790">
    <property type="component" value="Unassembled WGS sequence"/>
</dbReference>
<dbReference type="PRINTS" id="PR00081">
    <property type="entry name" value="GDHRDH"/>
</dbReference>
<keyword evidence="1" id="KW-0560">Oxidoreductase</keyword>
<dbReference type="PANTHER" id="PTHR43157">
    <property type="entry name" value="PHOSPHATIDYLINOSITOL-GLYCAN BIOSYNTHESIS CLASS F PROTEIN-RELATED"/>
    <property type="match status" value="1"/>
</dbReference>
<keyword evidence="3" id="KW-1185">Reference proteome</keyword>
<protein>
    <submittedName>
        <fullName evidence="2">NAD-P-binding protein</fullName>
    </submittedName>
</protein>
<evidence type="ECO:0000313" key="3">
    <source>
        <dbReference type="Proteomes" id="UP000217790"/>
    </source>
</evidence>
<dbReference type="SUPFAM" id="SSF51735">
    <property type="entry name" value="NAD(P)-binding Rossmann-fold domains"/>
    <property type="match status" value="1"/>
</dbReference>
<dbReference type="PANTHER" id="PTHR43157:SF31">
    <property type="entry name" value="PHOSPHATIDYLINOSITOL-GLYCAN BIOSYNTHESIS CLASS F PROTEIN"/>
    <property type="match status" value="1"/>
</dbReference>
<dbReference type="STRING" id="47427.A0A2H3DRZ3"/>
<name>A0A2H3DRZ3_ARMGA</name>
<evidence type="ECO:0000313" key="2">
    <source>
        <dbReference type="EMBL" id="PBK96860.1"/>
    </source>
</evidence>
<sequence>MLAKLKNFAGMVYFLLAVFKWDRYRRITFDPSKDLPDLDGRVAIVTGGNTGIGFSTVKHLARRGAKVYIAGRNPTKVADAIERLKAEGITGKVEYLHLDLLDPHSATDAAKAFLALENRLDILINNAALLFQDPVEYHYGIADHMLTNHIGHLIFTTGLLPVMKTTVELENTSSGRIVVVSSGGHLYAPETTRFRSVEDLNNEYADHPAPYYGRYCAGKLTNVLFAKELQRRLDADGANITVMSLHPGNVNTFSYVSPFPRVTELLMRMLFMHPDIGAYTSVFAAASPEVDADPRYKGGYLEPVAQLGEASKTACDPEVARELWQTTENIVEGWFPLNGGSELSPLKDST</sequence>
<dbReference type="AlphaFoldDB" id="A0A2H3DRZ3"/>
<organism evidence="2 3">
    <name type="scientific">Armillaria gallica</name>
    <name type="common">Bulbous honey fungus</name>
    <name type="synonym">Armillaria bulbosa</name>
    <dbReference type="NCBI Taxonomy" id="47427"/>
    <lineage>
        <taxon>Eukaryota</taxon>
        <taxon>Fungi</taxon>
        <taxon>Dikarya</taxon>
        <taxon>Basidiomycota</taxon>
        <taxon>Agaricomycotina</taxon>
        <taxon>Agaricomycetes</taxon>
        <taxon>Agaricomycetidae</taxon>
        <taxon>Agaricales</taxon>
        <taxon>Marasmiineae</taxon>
        <taxon>Physalacriaceae</taxon>
        <taxon>Armillaria</taxon>
    </lineage>
</organism>
<evidence type="ECO:0000256" key="1">
    <source>
        <dbReference type="ARBA" id="ARBA00023002"/>
    </source>
</evidence>
<dbReference type="InterPro" id="IPR002347">
    <property type="entry name" value="SDR_fam"/>
</dbReference>
<reference evidence="3" key="1">
    <citation type="journal article" date="2017" name="Nat. Ecol. Evol.">
        <title>Genome expansion and lineage-specific genetic innovations in the forest pathogenic fungi Armillaria.</title>
        <authorList>
            <person name="Sipos G."/>
            <person name="Prasanna A.N."/>
            <person name="Walter M.C."/>
            <person name="O'Connor E."/>
            <person name="Balint B."/>
            <person name="Krizsan K."/>
            <person name="Kiss B."/>
            <person name="Hess J."/>
            <person name="Varga T."/>
            <person name="Slot J."/>
            <person name="Riley R."/>
            <person name="Boka B."/>
            <person name="Rigling D."/>
            <person name="Barry K."/>
            <person name="Lee J."/>
            <person name="Mihaltcheva S."/>
            <person name="LaButti K."/>
            <person name="Lipzen A."/>
            <person name="Waldron R."/>
            <person name="Moloney N.M."/>
            <person name="Sperisen C."/>
            <person name="Kredics L."/>
            <person name="Vagvoelgyi C."/>
            <person name="Patrignani A."/>
            <person name="Fitzpatrick D."/>
            <person name="Nagy I."/>
            <person name="Doyle S."/>
            <person name="Anderson J.B."/>
            <person name="Grigoriev I.V."/>
            <person name="Gueldener U."/>
            <person name="Muensterkoetter M."/>
            <person name="Nagy L.G."/>
        </authorList>
    </citation>
    <scope>NUCLEOTIDE SEQUENCE [LARGE SCALE GENOMIC DNA]</scope>
    <source>
        <strain evidence="3">Ar21-2</strain>
    </source>
</reference>
<dbReference type="Pfam" id="PF00106">
    <property type="entry name" value="adh_short"/>
    <property type="match status" value="1"/>
</dbReference>
<dbReference type="InterPro" id="IPR036291">
    <property type="entry name" value="NAD(P)-bd_dom_sf"/>
</dbReference>
<dbReference type="GO" id="GO:0016491">
    <property type="term" value="F:oxidoreductase activity"/>
    <property type="evidence" value="ECO:0007669"/>
    <property type="project" value="UniProtKB-KW"/>
</dbReference>
<dbReference type="InParanoid" id="A0A2H3DRZ3"/>
<dbReference type="OMA" id="NNEYADH"/>
<dbReference type="OrthoDB" id="191139at2759"/>
<accession>A0A2H3DRZ3</accession>
<dbReference type="Gene3D" id="3.40.50.720">
    <property type="entry name" value="NAD(P)-binding Rossmann-like Domain"/>
    <property type="match status" value="1"/>
</dbReference>
<gene>
    <name evidence="2" type="ORF">ARMGADRAFT_989024</name>
</gene>